<dbReference type="SUPFAM" id="SSF49599">
    <property type="entry name" value="TRAF domain-like"/>
    <property type="match status" value="1"/>
</dbReference>
<keyword evidence="1" id="KW-1185">Reference proteome</keyword>
<evidence type="ECO:0000313" key="2">
    <source>
        <dbReference type="WBParaSite" id="nRc.2.0.1.t45644-RA"/>
    </source>
</evidence>
<evidence type="ECO:0000313" key="1">
    <source>
        <dbReference type="Proteomes" id="UP000887565"/>
    </source>
</evidence>
<dbReference type="Gene3D" id="2.60.210.10">
    <property type="entry name" value="Apoptosis, Tumor Necrosis Factor Receptor Associated Protein 2, Chain A"/>
    <property type="match status" value="1"/>
</dbReference>
<dbReference type="InterPro" id="IPR008974">
    <property type="entry name" value="TRAF-like"/>
</dbReference>
<dbReference type="Proteomes" id="UP000887565">
    <property type="component" value="Unplaced"/>
</dbReference>
<dbReference type="AlphaFoldDB" id="A0A915L3J3"/>
<proteinExistence type="predicted"/>
<dbReference type="WBParaSite" id="nRc.2.0.1.t45644-RA">
    <property type="protein sequence ID" value="nRc.2.0.1.t45644-RA"/>
    <property type="gene ID" value="nRc.2.0.1.g45644"/>
</dbReference>
<name>A0A915L3J3_ROMCU</name>
<reference evidence="2" key="1">
    <citation type="submission" date="2022-11" db="UniProtKB">
        <authorList>
            <consortium name="WormBaseParasite"/>
        </authorList>
    </citation>
    <scope>IDENTIFICATION</scope>
</reference>
<accession>A0A915L3J3</accession>
<protein>
    <submittedName>
        <fullName evidence="2">Uncharacterized protein</fullName>
    </submittedName>
</protein>
<organism evidence="1 2">
    <name type="scientific">Romanomermis culicivorax</name>
    <name type="common">Nematode worm</name>
    <dbReference type="NCBI Taxonomy" id="13658"/>
    <lineage>
        <taxon>Eukaryota</taxon>
        <taxon>Metazoa</taxon>
        <taxon>Ecdysozoa</taxon>
        <taxon>Nematoda</taxon>
        <taxon>Enoplea</taxon>
        <taxon>Dorylaimia</taxon>
        <taxon>Mermithida</taxon>
        <taxon>Mermithoidea</taxon>
        <taxon>Mermithidae</taxon>
        <taxon>Romanomermis</taxon>
    </lineage>
</organism>
<sequence>MLSFMTSYSCLLTSIFSRSVTINPLHERLTNVETDLDRLNYIYGPHYIWRIDDFRRRFNDAKAGAKSTIYSPPFLTARHGYKMAVSACLYGDGRGG</sequence>